<feature type="domain" description="Response regulatory" evidence="5">
    <location>
        <begin position="22"/>
        <end position="138"/>
    </location>
</feature>
<evidence type="ECO:0000313" key="9">
    <source>
        <dbReference type="Proteomes" id="UP000321392"/>
    </source>
</evidence>
<dbReference type="Pfam" id="PF00196">
    <property type="entry name" value="GerE"/>
    <property type="match status" value="1"/>
</dbReference>
<dbReference type="SMART" id="SM00421">
    <property type="entry name" value="HTH_LUXR"/>
    <property type="match status" value="1"/>
</dbReference>
<organism evidence="7 9">
    <name type="scientific">Flavobacterium glaciei</name>
    <dbReference type="NCBI Taxonomy" id="386300"/>
    <lineage>
        <taxon>Bacteria</taxon>
        <taxon>Pseudomonadati</taxon>
        <taxon>Bacteroidota</taxon>
        <taxon>Flavobacteriia</taxon>
        <taxon>Flavobacteriales</taxon>
        <taxon>Flavobacteriaceae</taxon>
        <taxon>Flavobacterium</taxon>
    </lineage>
</organism>
<dbReference type="PANTHER" id="PTHR43214:SF43">
    <property type="entry name" value="TWO-COMPONENT RESPONSE REGULATOR"/>
    <property type="match status" value="1"/>
</dbReference>
<dbReference type="SMART" id="SM00448">
    <property type="entry name" value="REC"/>
    <property type="match status" value="1"/>
</dbReference>
<protein>
    <submittedName>
        <fullName evidence="7">LuxR family two component transcriptional regulator</fullName>
    </submittedName>
</protein>
<dbReference type="PRINTS" id="PR00038">
    <property type="entry name" value="HTHLUXR"/>
</dbReference>
<dbReference type="InterPro" id="IPR011006">
    <property type="entry name" value="CheY-like_superfamily"/>
</dbReference>
<dbReference type="InterPro" id="IPR058245">
    <property type="entry name" value="NreC/VraR/RcsB-like_REC"/>
</dbReference>
<sequence>MIFCYFFYKFEYSNPNMLQKIRIHLADDHQILIDGISTLLHTLPDVEVVGFSLNGDTIFHEVTENKADILILDINMPEKDGIEVIKEFAEKGFPCKIIVLSSYDDLRIIKEVMKLGSSGYLTKKCAGENIVEAIQAVSRGEEYFCKSVREKIFNTVTKDKVKLIKNDSAINSILTDRELEIITLISLEYSGKEISDQLFISMNTVETHRKNIMKKLGAKNSISLVKYALKNKLIKS</sequence>
<accession>A0A562PPG8</accession>
<proteinExistence type="predicted"/>
<reference evidence="7 9" key="1">
    <citation type="journal article" date="2015" name="Stand. Genomic Sci.">
        <title>Genomic Encyclopedia of Bacterial and Archaeal Type Strains, Phase III: the genomes of soil and plant-associated and newly described type strains.</title>
        <authorList>
            <person name="Whitman W.B."/>
            <person name="Woyke T."/>
            <person name="Klenk H.P."/>
            <person name="Zhou Y."/>
            <person name="Lilburn T.G."/>
            <person name="Beck B.J."/>
            <person name="De Vos P."/>
            <person name="Vandamme P."/>
            <person name="Eisen J.A."/>
            <person name="Garrity G."/>
            <person name="Hugenholtz P."/>
            <person name="Kyrpides N.C."/>
        </authorList>
    </citation>
    <scope>NUCLEOTIDE SEQUENCE [LARGE SCALE GENOMIC DNA]</scope>
    <source>
        <strain evidence="7 9">CGMCC 1.5380</strain>
    </source>
</reference>
<gene>
    <name evidence="6" type="ORF">DFR66_11090</name>
    <name evidence="7" type="ORF">IQ02_02091</name>
</gene>
<comment type="caution">
    <text evidence="7">The sequence shown here is derived from an EMBL/GenBank/DDBJ whole genome shotgun (WGS) entry which is preliminary data.</text>
</comment>
<dbReference type="Proteomes" id="UP000254518">
    <property type="component" value="Unassembled WGS sequence"/>
</dbReference>
<evidence type="ECO:0000313" key="7">
    <source>
        <dbReference type="EMBL" id="TWI46258.1"/>
    </source>
</evidence>
<dbReference type="PANTHER" id="PTHR43214">
    <property type="entry name" value="TWO-COMPONENT RESPONSE REGULATOR"/>
    <property type="match status" value="1"/>
</dbReference>
<dbReference type="CDD" id="cd06170">
    <property type="entry name" value="LuxR_C_like"/>
    <property type="match status" value="1"/>
</dbReference>
<dbReference type="AlphaFoldDB" id="A0A562PPG8"/>
<dbReference type="PROSITE" id="PS50110">
    <property type="entry name" value="RESPONSE_REGULATORY"/>
    <property type="match status" value="1"/>
</dbReference>
<dbReference type="Gene3D" id="3.40.50.2300">
    <property type="match status" value="1"/>
</dbReference>
<dbReference type="PROSITE" id="PS50043">
    <property type="entry name" value="HTH_LUXR_2"/>
    <property type="match status" value="1"/>
</dbReference>
<evidence type="ECO:0000313" key="8">
    <source>
        <dbReference type="Proteomes" id="UP000254518"/>
    </source>
</evidence>
<dbReference type="InterPro" id="IPR016032">
    <property type="entry name" value="Sig_transdc_resp-reg_C-effctor"/>
</dbReference>
<evidence type="ECO:0000259" key="5">
    <source>
        <dbReference type="PROSITE" id="PS50110"/>
    </source>
</evidence>
<dbReference type="EMBL" id="QQBA01000010">
    <property type="protein sequence ID" value="RDI52510.1"/>
    <property type="molecule type" value="Genomic_DNA"/>
</dbReference>
<dbReference type="Pfam" id="PF00072">
    <property type="entry name" value="Response_reg"/>
    <property type="match status" value="1"/>
</dbReference>
<dbReference type="Proteomes" id="UP000321392">
    <property type="component" value="Unassembled WGS sequence"/>
</dbReference>
<dbReference type="SUPFAM" id="SSF46894">
    <property type="entry name" value="C-terminal effector domain of the bipartite response regulators"/>
    <property type="match status" value="1"/>
</dbReference>
<keyword evidence="8" id="KW-1185">Reference proteome</keyword>
<keyword evidence="1 3" id="KW-0597">Phosphoprotein</keyword>
<reference evidence="7" key="3">
    <citation type="submission" date="2019-07" db="EMBL/GenBank/DDBJ databases">
        <authorList>
            <person name="Whitman W."/>
            <person name="Huntemann M."/>
            <person name="Clum A."/>
            <person name="Pillay M."/>
            <person name="Palaniappan K."/>
            <person name="Varghese N."/>
            <person name="Mikhailova N."/>
            <person name="Stamatis D."/>
            <person name="Reddy T."/>
            <person name="Daum C."/>
            <person name="Shapiro N."/>
            <person name="Ivanova N."/>
            <person name="Kyrpides N."/>
            <person name="Woyke T."/>
        </authorList>
    </citation>
    <scope>NUCLEOTIDE SEQUENCE</scope>
    <source>
        <strain evidence="7">CGMCC 1.5380</strain>
    </source>
</reference>
<dbReference type="InterPro" id="IPR001789">
    <property type="entry name" value="Sig_transdc_resp-reg_receiver"/>
</dbReference>
<reference evidence="6 8" key="2">
    <citation type="submission" date="2018-07" db="EMBL/GenBank/DDBJ databases">
        <title>Genomic Encyclopedia of Type Strains, Phase IV (KMG-IV): sequencing the most valuable type-strain genomes for metagenomic binning, comparative biology and taxonomic classification.</title>
        <authorList>
            <person name="Goeker M."/>
        </authorList>
    </citation>
    <scope>NUCLEOTIDE SEQUENCE [LARGE SCALE GENOMIC DNA]</scope>
    <source>
        <strain evidence="6 8">DSM 19728</strain>
    </source>
</reference>
<dbReference type="GO" id="GO:0003677">
    <property type="term" value="F:DNA binding"/>
    <property type="evidence" value="ECO:0007669"/>
    <property type="project" value="UniProtKB-KW"/>
</dbReference>
<feature type="modified residue" description="4-aspartylphosphate" evidence="3">
    <location>
        <position position="73"/>
    </location>
</feature>
<evidence type="ECO:0000256" key="1">
    <source>
        <dbReference type="ARBA" id="ARBA00022553"/>
    </source>
</evidence>
<dbReference type="CDD" id="cd17535">
    <property type="entry name" value="REC_NarL-like"/>
    <property type="match status" value="1"/>
</dbReference>
<feature type="domain" description="HTH luxR-type" evidence="4">
    <location>
        <begin position="167"/>
        <end position="232"/>
    </location>
</feature>
<keyword evidence="2" id="KW-0238">DNA-binding</keyword>
<evidence type="ECO:0000256" key="2">
    <source>
        <dbReference type="ARBA" id="ARBA00023125"/>
    </source>
</evidence>
<dbReference type="EMBL" id="VLKX01000010">
    <property type="protein sequence ID" value="TWI46258.1"/>
    <property type="molecule type" value="Genomic_DNA"/>
</dbReference>
<dbReference type="InterPro" id="IPR000792">
    <property type="entry name" value="Tscrpt_reg_LuxR_C"/>
</dbReference>
<evidence type="ECO:0000313" key="6">
    <source>
        <dbReference type="EMBL" id="RDI52510.1"/>
    </source>
</evidence>
<dbReference type="GO" id="GO:0006355">
    <property type="term" value="P:regulation of DNA-templated transcription"/>
    <property type="evidence" value="ECO:0007669"/>
    <property type="project" value="InterPro"/>
</dbReference>
<name>A0A562PPG8_9FLAO</name>
<evidence type="ECO:0000256" key="3">
    <source>
        <dbReference type="PROSITE-ProRule" id="PRU00169"/>
    </source>
</evidence>
<dbReference type="GO" id="GO:0000160">
    <property type="term" value="P:phosphorelay signal transduction system"/>
    <property type="evidence" value="ECO:0007669"/>
    <property type="project" value="InterPro"/>
</dbReference>
<evidence type="ECO:0000259" key="4">
    <source>
        <dbReference type="PROSITE" id="PS50043"/>
    </source>
</evidence>
<dbReference type="SUPFAM" id="SSF52172">
    <property type="entry name" value="CheY-like"/>
    <property type="match status" value="1"/>
</dbReference>
<dbReference type="InterPro" id="IPR039420">
    <property type="entry name" value="WalR-like"/>
</dbReference>